<evidence type="ECO:0000256" key="6">
    <source>
        <dbReference type="ARBA" id="ARBA00023235"/>
    </source>
</evidence>
<dbReference type="InterPro" id="IPR014001">
    <property type="entry name" value="Helicase_ATP-bd"/>
</dbReference>
<dbReference type="PROSITE" id="PS51192">
    <property type="entry name" value="HELICASE_ATP_BIND_1"/>
    <property type="match status" value="1"/>
</dbReference>
<keyword evidence="6" id="KW-0413">Isomerase</keyword>
<keyword evidence="5" id="KW-0067">ATP-binding</keyword>
<dbReference type="GO" id="GO:0016787">
    <property type="term" value="F:hydrolase activity"/>
    <property type="evidence" value="ECO:0007669"/>
    <property type="project" value="UniProtKB-KW"/>
</dbReference>
<dbReference type="InterPro" id="IPR006935">
    <property type="entry name" value="Helicase/UvrB_N"/>
</dbReference>
<dbReference type="GO" id="GO:0003677">
    <property type="term" value="F:DNA binding"/>
    <property type="evidence" value="ECO:0007669"/>
    <property type="project" value="InterPro"/>
</dbReference>
<comment type="catalytic activity">
    <reaction evidence="7">
        <text>Couples ATP hydrolysis with the unwinding of duplex DNA by translocating in the 3'-5' direction.</text>
        <dbReference type="EC" id="5.6.2.4"/>
    </reaction>
</comment>
<dbReference type="SMART" id="SM00490">
    <property type="entry name" value="HELICc"/>
    <property type="match status" value="1"/>
</dbReference>
<sequence length="557" mass="62847">MTTGRPLIVQSDFTILLEVKDPLFERVRELILPFAELVKSPEHVHTYRISRVSLWNASTSGYSAERILEILRRFSKYPLPVNVQKFVVEETGKYGRLVLEKANGNLLLRGDSGLLGEIAEQTSFKQIRLRKTKNGLLFREEFRGEVKRVLAKFGYPVKDLVGYTLGDPLPIRLRQSFSESGGLLLRPYQQDAVRSFLAGDTADGSGVVVMPCGSGKTVVGLAVMASLQTHTLILTPNVMAVHQWQREIADKCEVPAGAVGEYTTDCKEVKPITITTYQMLTYSKNGSYPHFNKLNQGRWGLIIYDEVHLLPAPVFRLTAELQSTRRLGLTATLIREDGAETEVFSMIGPKKYDVPWKHLEYQGWIARTVCYEVGVPLESTARTRYITASDRQKYRVAAENPLKLDVIRSILRKHAEDRVLIIGHYVDQLKKIARELQVPLITGQALMPAREALFQQFREGTIPVLAVSRVANIAVDLPDANVAIQISGTFGSRQEEAQRLGRLLRPNSDGRPSSFYSLVSKDTCEQEKALHRQLFLAEQGYEYIWIDANEMLQERNV</sequence>
<dbReference type="Pfam" id="PF16203">
    <property type="entry name" value="ERCC3_RAD25_C"/>
    <property type="match status" value="1"/>
</dbReference>
<accession>A0A292YGN4</accession>
<gene>
    <name evidence="12" type="ORF">EFBL_1372</name>
</gene>
<comment type="catalytic activity">
    <reaction evidence="9">
        <text>ATP + H2O = ADP + phosphate + H(+)</text>
        <dbReference type="Rhea" id="RHEA:13065"/>
        <dbReference type="ChEBI" id="CHEBI:15377"/>
        <dbReference type="ChEBI" id="CHEBI:15378"/>
        <dbReference type="ChEBI" id="CHEBI:30616"/>
        <dbReference type="ChEBI" id="CHEBI:43474"/>
        <dbReference type="ChEBI" id="CHEBI:456216"/>
        <dbReference type="EC" id="5.6.2.4"/>
    </reaction>
</comment>
<dbReference type="Proteomes" id="UP000217785">
    <property type="component" value="Unassembled WGS sequence"/>
</dbReference>
<dbReference type="EMBL" id="BDUF01000029">
    <property type="protein sequence ID" value="GAX89747.1"/>
    <property type="molecule type" value="Genomic_DNA"/>
</dbReference>
<keyword evidence="2" id="KW-0547">Nucleotide-binding</keyword>
<evidence type="ECO:0000256" key="8">
    <source>
        <dbReference type="ARBA" id="ARBA00034808"/>
    </source>
</evidence>
<dbReference type="AlphaFoldDB" id="A0A292YGN4"/>
<feature type="domain" description="Helicase ATP-binding" evidence="10">
    <location>
        <begin position="197"/>
        <end position="351"/>
    </location>
</feature>
<dbReference type="InterPro" id="IPR032830">
    <property type="entry name" value="XPB/Ssl2_N"/>
</dbReference>
<dbReference type="InterPro" id="IPR050615">
    <property type="entry name" value="ATP-dep_DNA_Helicase"/>
</dbReference>
<dbReference type="CDD" id="cd18789">
    <property type="entry name" value="SF2_C_XPB"/>
    <property type="match status" value="1"/>
</dbReference>
<evidence type="ECO:0000256" key="5">
    <source>
        <dbReference type="ARBA" id="ARBA00022840"/>
    </source>
</evidence>
<evidence type="ECO:0000259" key="11">
    <source>
        <dbReference type="PROSITE" id="PS51194"/>
    </source>
</evidence>
<dbReference type="InterPro" id="IPR032438">
    <property type="entry name" value="ERCC3_RAD25_C"/>
</dbReference>
<evidence type="ECO:0000256" key="1">
    <source>
        <dbReference type="ARBA" id="ARBA00006637"/>
    </source>
</evidence>
<dbReference type="Pfam" id="PF04851">
    <property type="entry name" value="ResIII"/>
    <property type="match status" value="1"/>
</dbReference>
<evidence type="ECO:0000256" key="7">
    <source>
        <dbReference type="ARBA" id="ARBA00034617"/>
    </source>
</evidence>
<evidence type="ECO:0000256" key="3">
    <source>
        <dbReference type="ARBA" id="ARBA00022801"/>
    </source>
</evidence>
<dbReference type="GO" id="GO:0005524">
    <property type="term" value="F:ATP binding"/>
    <property type="evidence" value="ECO:0007669"/>
    <property type="project" value="UniProtKB-KW"/>
</dbReference>
<dbReference type="OrthoDB" id="9802848at2"/>
<dbReference type="NCBIfam" id="NF045503">
    <property type="entry name" value="repair_heli_XPB"/>
    <property type="match status" value="1"/>
</dbReference>
<dbReference type="SMART" id="SM00487">
    <property type="entry name" value="DEXDc"/>
    <property type="match status" value="1"/>
</dbReference>
<evidence type="ECO:0000313" key="12">
    <source>
        <dbReference type="EMBL" id="GAX89747.1"/>
    </source>
</evidence>
<evidence type="ECO:0000259" key="10">
    <source>
        <dbReference type="PROSITE" id="PS51192"/>
    </source>
</evidence>
<reference evidence="13" key="1">
    <citation type="submission" date="2017-07" db="EMBL/GenBank/DDBJ databases">
        <title>Draft genome sequence of Effusibacillus lacus strain skLN1.</title>
        <authorList>
            <person name="Watanabe M."/>
            <person name="Kojima H."/>
            <person name="Fukui M."/>
        </authorList>
    </citation>
    <scope>NUCLEOTIDE SEQUENCE [LARGE SCALE GENOMIC DNA]</scope>
    <source>
        <strain evidence="13">skLN1</strain>
    </source>
</reference>
<dbReference type="PROSITE" id="PS51194">
    <property type="entry name" value="HELICASE_CTER"/>
    <property type="match status" value="1"/>
</dbReference>
<dbReference type="InterPro" id="IPR001650">
    <property type="entry name" value="Helicase_C-like"/>
</dbReference>
<keyword evidence="13" id="KW-1185">Reference proteome</keyword>
<comment type="similarity">
    <text evidence="1">Belongs to the helicase family. RAD25/XPB subfamily.</text>
</comment>
<dbReference type="PANTHER" id="PTHR11274:SF0">
    <property type="entry name" value="GENERAL TRANSCRIPTION AND DNA REPAIR FACTOR IIH HELICASE SUBUNIT XPB"/>
    <property type="match status" value="1"/>
</dbReference>
<dbReference type="GO" id="GO:0043138">
    <property type="term" value="F:3'-5' DNA helicase activity"/>
    <property type="evidence" value="ECO:0007669"/>
    <property type="project" value="UniProtKB-EC"/>
</dbReference>
<dbReference type="PANTHER" id="PTHR11274">
    <property type="entry name" value="RAD25/XP-B DNA REPAIR HELICASE"/>
    <property type="match status" value="1"/>
</dbReference>
<organism evidence="12 13">
    <name type="scientific">Effusibacillus lacus</name>
    <dbReference type="NCBI Taxonomy" id="1348429"/>
    <lineage>
        <taxon>Bacteria</taxon>
        <taxon>Bacillati</taxon>
        <taxon>Bacillota</taxon>
        <taxon>Bacilli</taxon>
        <taxon>Bacillales</taxon>
        <taxon>Alicyclobacillaceae</taxon>
        <taxon>Effusibacillus</taxon>
    </lineage>
</organism>
<protein>
    <recommendedName>
        <fullName evidence="8">DNA 3'-5' helicase</fullName>
        <ecNumber evidence="8">5.6.2.4</ecNumber>
    </recommendedName>
</protein>
<evidence type="ECO:0000313" key="13">
    <source>
        <dbReference type="Proteomes" id="UP000217785"/>
    </source>
</evidence>
<proteinExistence type="inferred from homology"/>
<dbReference type="SUPFAM" id="SSF52540">
    <property type="entry name" value="P-loop containing nucleoside triphosphate hydrolases"/>
    <property type="match status" value="2"/>
</dbReference>
<evidence type="ECO:0000256" key="9">
    <source>
        <dbReference type="ARBA" id="ARBA00048988"/>
    </source>
</evidence>
<dbReference type="Gene3D" id="3.40.50.300">
    <property type="entry name" value="P-loop containing nucleotide triphosphate hydrolases"/>
    <property type="match status" value="2"/>
</dbReference>
<dbReference type="EC" id="5.6.2.4" evidence="8"/>
<evidence type="ECO:0000256" key="2">
    <source>
        <dbReference type="ARBA" id="ARBA00022741"/>
    </source>
</evidence>
<evidence type="ECO:0000256" key="4">
    <source>
        <dbReference type="ARBA" id="ARBA00022806"/>
    </source>
</evidence>
<dbReference type="Pfam" id="PF13625">
    <property type="entry name" value="Helicase_C_3"/>
    <property type="match status" value="1"/>
</dbReference>
<keyword evidence="3" id="KW-0378">Hydrolase</keyword>
<name>A0A292YGN4_9BACL</name>
<dbReference type="RefSeq" id="WP_096181445.1">
    <property type="nucleotide sequence ID" value="NZ_BDUF01000029.1"/>
</dbReference>
<comment type="caution">
    <text evidence="12">The sequence shown here is derived from an EMBL/GenBank/DDBJ whole genome shotgun (WGS) entry which is preliminary data.</text>
</comment>
<dbReference type="InterPro" id="IPR027417">
    <property type="entry name" value="P-loop_NTPase"/>
</dbReference>
<feature type="domain" description="Helicase C-terminal" evidence="11">
    <location>
        <begin position="403"/>
        <end position="557"/>
    </location>
</feature>
<keyword evidence="4 12" id="KW-0347">Helicase</keyword>